<name>A0A419UWS8_9BACL</name>
<dbReference type="InterPro" id="IPR003593">
    <property type="entry name" value="AAA+_ATPase"/>
</dbReference>
<dbReference type="PANTHER" id="PTHR42939">
    <property type="entry name" value="ABC TRANSPORTER ATP-BINDING PROTEIN ALBC-RELATED"/>
    <property type="match status" value="1"/>
</dbReference>
<evidence type="ECO:0000313" key="6">
    <source>
        <dbReference type="Proteomes" id="UP000285120"/>
    </source>
</evidence>
<dbReference type="EMBL" id="RAPK01000011">
    <property type="protein sequence ID" value="RKD69576.1"/>
    <property type="molecule type" value="Genomic_DNA"/>
</dbReference>
<dbReference type="Pfam" id="PF00005">
    <property type="entry name" value="ABC_tran"/>
    <property type="match status" value="1"/>
</dbReference>
<dbReference type="AlphaFoldDB" id="A0A419UWS8"/>
<keyword evidence="3 5" id="KW-0067">ATP-binding</keyword>
<dbReference type="InterPro" id="IPR027417">
    <property type="entry name" value="P-loop_NTPase"/>
</dbReference>
<dbReference type="RefSeq" id="WP_120194134.1">
    <property type="nucleotide sequence ID" value="NZ_RAPK01000011.1"/>
</dbReference>
<dbReference type="SMART" id="SM00382">
    <property type="entry name" value="AAA"/>
    <property type="match status" value="1"/>
</dbReference>
<dbReference type="GO" id="GO:0005524">
    <property type="term" value="F:ATP binding"/>
    <property type="evidence" value="ECO:0007669"/>
    <property type="project" value="UniProtKB-KW"/>
</dbReference>
<gene>
    <name evidence="5" type="ORF">ATL39_2996</name>
</gene>
<keyword evidence="6" id="KW-1185">Reference proteome</keyword>
<protein>
    <submittedName>
        <fullName evidence="5">ABC-2 type transport system ATP-binding protein</fullName>
    </submittedName>
</protein>
<evidence type="ECO:0000259" key="4">
    <source>
        <dbReference type="PROSITE" id="PS50893"/>
    </source>
</evidence>
<evidence type="ECO:0000256" key="1">
    <source>
        <dbReference type="ARBA" id="ARBA00022448"/>
    </source>
</evidence>
<feature type="domain" description="ABC transporter" evidence="4">
    <location>
        <begin position="5"/>
        <end position="226"/>
    </location>
</feature>
<keyword evidence="2" id="KW-0547">Nucleotide-binding</keyword>
<proteinExistence type="predicted"/>
<dbReference type="PROSITE" id="PS50893">
    <property type="entry name" value="ABC_TRANSPORTER_2"/>
    <property type="match status" value="1"/>
</dbReference>
<dbReference type="GO" id="GO:0016887">
    <property type="term" value="F:ATP hydrolysis activity"/>
    <property type="evidence" value="ECO:0007669"/>
    <property type="project" value="InterPro"/>
</dbReference>
<dbReference type="InterPro" id="IPR003439">
    <property type="entry name" value="ABC_transporter-like_ATP-bd"/>
</dbReference>
<dbReference type="Proteomes" id="UP000285120">
    <property type="component" value="Unassembled WGS sequence"/>
</dbReference>
<reference evidence="5 6" key="1">
    <citation type="submission" date="2018-09" db="EMBL/GenBank/DDBJ databases">
        <title>Genomic Encyclopedia of Archaeal and Bacterial Type Strains, Phase II (KMG-II): from individual species to whole genera.</title>
        <authorList>
            <person name="Goeker M."/>
        </authorList>
    </citation>
    <scope>NUCLEOTIDE SEQUENCE [LARGE SCALE GENOMIC DNA]</scope>
    <source>
        <strain evidence="5 6">DSM 17008</strain>
    </source>
</reference>
<organism evidence="5 6">
    <name type="scientific">Sinobaca qinghaiensis</name>
    <dbReference type="NCBI Taxonomy" id="342944"/>
    <lineage>
        <taxon>Bacteria</taxon>
        <taxon>Bacillati</taxon>
        <taxon>Bacillota</taxon>
        <taxon>Bacilli</taxon>
        <taxon>Bacillales</taxon>
        <taxon>Sporolactobacillaceae</taxon>
        <taxon>Sinobaca</taxon>
    </lineage>
</organism>
<dbReference type="OrthoDB" id="9804819at2"/>
<evidence type="ECO:0000256" key="3">
    <source>
        <dbReference type="ARBA" id="ARBA00022840"/>
    </source>
</evidence>
<dbReference type="Gene3D" id="3.40.50.300">
    <property type="entry name" value="P-loop containing nucleotide triphosphate hydrolases"/>
    <property type="match status" value="1"/>
</dbReference>
<accession>A0A419UWS8</accession>
<dbReference type="PANTHER" id="PTHR42939:SF1">
    <property type="entry name" value="ABC TRANSPORTER ATP-BINDING PROTEIN ALBC-RELATED"/>
    <property type="match status" value="1"/>
</dbReference>
<keyword evidence="1" id="KW-0813">Transport</keyword>
<evidence type="ECO:0000256" key="2">
    <source>
        <dbReference type="ARBA" id="ARBA00022741"/>
    </source>
</evidence>
<dbReference type="InterPro" id="IPR051782">
    <property type="entry name" value="ABC_Transporter_VariousFunc"/>
</dbReference>
<evidence type="ECO:0000313" key="5">
    <source>
        <dbReference type="EMBL" id="RKD69576.1"/>
    </source>
</evidence>
<comment type="caution">
    <text evidence="5">The sequence shown here is derived from an EMBL/GenBank/DDBJ whole genome shotgun (WGS) entry which is preliminary data.</text>
</comment>
<sequence>MTTMINVSHVSKTLAGQSVLKNIELSIKKGKTIGIVGSRESGKSVLTKTICGITKPDEGTVEIRGNVSENSIDVNGSIGIFIDSPGYIEIYNGLKNLQFLAAINNKITKNEIEGAMRLVDLNPADKTKVKNYSRGMKLKLGLAQVIMENQDILVLDGLFSSLDYQTNNDLKRIIKKLQNSERTILLTSRHFEDIKEFCDEIFHIEEGELKPLTYDLKSILYGAGGSGK</sequence>
<dbReference type="SUPFAM" id="SSF52540">
    <property type="entry name" value="P-loop containing nucleoside triphosphate hydrolases"/>
    <property type="match status" value="1"/>
</dbReference>